<reference evidence="4" key="1">
    <citation type="submission" date="2023-07" db="EMBL/GenBank/DDBJ databases">
        <title>30 novel species of actinomycetes from the DSMZ collection.</title>
        <authorList>
            <person name="Nouioui I."/>
        </authorList>
    </citation>
    <scope>NUCLEOTIDE SEQUENCE [LARGE SCALE GENOMIC DNA]</scope>
    <source>
        <strain evidence="4">DSM 44399</strain>
    </source>
</reference>
<evidence type="ECO:0000313" key="3">
    <source>
        <dbReference type="EMBL" id="MDT0261447.1"/>
    </source>
</evidence>
<feature type="region of interest" description="Disordered" evidence="1">
    <location>
        <begin position="112"/>
        <end position="133"/>
    </location>
</feature>
<evidence type="ECO:0000256" key="1">
    <source>
        <dbReference type="SAM" id="MobiDB-lite"/>
    </source>
</evidence>
<name>A0ABU2J8Z6_9ACTN</name>
<dbReference type="Pfam" id="PF12728">
    <property type="entry name" value="HTH_17"/>
    <property type="match status" value="1"/>
</dbReference>
<proteinExistence type="predicted"/>
<comment type="caution">
    <text evidence="3">The sequence shown here is derived from an EMBL/GenBank/DDBJ whole genome shotgun (WGS) entry which is preliminary data.</text>
</comment>
<accession>A0ABU2J8Z6</accession>
<feature type="domain" description="Helix-turn-helix" evidence="2">
    <location>
        <begin position="57"/>
        <end position="103"/>
    </location>
</feature>
<organism evidence="3 4">
    <name type="scientific">Jatrophihabitans lederbergiae</name>
    <dbReference type="NCBI Taxonomy" id="3075547"/>
    <lineage>
        <taxon>Bacteria</taxon>
        <taxon>Bacillati</taxon>
        <taxon>Actinomycetota</taxon>
        <taxon>Actinomycetes</taxon>
        <taxon>Jatrophihabitantales</taxon>
        <taxon>Jatrophihabitantaceae</taxon>
        <taxon>Jatrophihabitans</taxon>
    </lineage>
</organism>
<keyword evidence="4" id="KW-1185">Reference proteome</keyword>
<evidence type="ECO:0000313" key="4">
    <source>
        <dbReference type="Proteomes" id="UP001183176"/>
    </source>
</evidence>
<evidence type="ECO:0000259" key="2">
    <source>
        <dbReference type="Pfam" id="PF12728"/>
    </source>
</evidence>
<dbReference type="EMBL" id="JAVREH010000008">
    <property type="protein sequence ID" value="MDT0261447.1"/>
    <property type="molecule type" value="Genomic_DNA"/>
</dbReference>
<dbReference type="InterPro" id="IPR010093">
    <property type="entry name" value="SinI_DNA-bd"/>
</dbReference>
<sequence length="133" mass="14444">MAEALAQETAQTLRAALDEALRSATNVPTRAREALERLLVVLESHNDAVVFPADATLSTQEAAALLGVSRMTVVRLIDRGTLAAERGAVHRRIAVSELARYQRDSARRRRSAMAALADDLDENAPPDEVISTR</sequence>
<dbReference type="InterPro" id="IPR041657">
    <property type="entry name" value="HTH_17"/>
</dbReference>
<dbReference type="NCBIfam" id="TIGR01764">
    <property type="entry name" value="excise"/>
    <property type="match status" value="1"/>
</dbReference>
<dbReference type="RefSeq" id="WP_311422603.1">
    <property type="nucleotide sequence ID" value="NZ_JAVREH010000008.1"/>
</dbReference>
<gene>
    <name evidence="3" type="ORF">RM423_08565</name>
</gene>
<dbReference type="Proteomes" id="UP001183176">
    <property type="component" value="Unassembled WGS sequence"/>
</dbReference>
<protein>
    <submittedName>
        <fullName evidence="3">Helix-turn-helix domain-containing protein</fullName>
    </submittedName>
</protein>